<evidence type="ECO:0000313" key="4">
    <source>
        <dbReference type="Proteomes" id="UP000054324"/>
    </source>
</evidence>
<proteinExistence type="predicted"/>
<name>A0A074ZS50_OPIVI</name>
<dbReference type="Proteomes" id="UP000054324">
    <property type="component" value="Unassembled WGS sequence"/>
</dbReference>
<keyword evidence="2" id="KW-0812">Transmembrane</keyword>
<keyword evidence="4" id="KW-1185">Reference proteome</keyword>
<dbReference type="AlphaFoldDB" id="A0A074ZS50"/>
<reference evidence="3 4" key="1">
    <citation type="submission" date="2013-11" db="EMBL/GenBank/DDBJ databases">
        <title>Opisthorchis viverrini - life in the bile duct.</title>
        <authorList>
            <person name="Young N.D."/>
            <person name="Nagarajan N."/>
            <person name="Lin S.J."/>
            <person name="Korhonen P.K."/>
            <person name="Jex A.R."/>
            <person name="Hall R.S."/>
            <person name="Safavi-Hemami H."/>
            <person name="Kaewkong W."/>
            <person name="Bertrand D."/>
            <person name="Gao S."/>
            <person name="Seet Q."/>
            <person name="Wongkham S."/>
            <person name="Teh B.T."/>
            <person name="Wongkham C."/>
            <person name="Intapan P.M."/>
            <person name="Maleewong W."/>
            <person name="Yang X."/>
            <person name="Hu M."/>
            <person name="Wang Z."/>
            <person name="Hofmann A."/>
            <person name="Sternberg P.W."/>
            <person name="Tan P."/>
            <person name="Wang J."/>
            <person name="Gasser R.B."/>
        </authorList>
    </citation>
    <scope>NUCLEOTIDE SEQUENCE [LARGE SCALE GENOMIC DNA]</scope>
</reference>
<evidence type="ECO:0000256" key="2">
    <source>
        <dbReference type="SAM" id="Phobius"/>
    </source>
</evidence>
<gene>
    <name evidence="3" type="ORF">T265_14051</name>
</gene>
<dbReference type="KEGG" id="ovi:T265_14051"/>
<protein>
    <submittedName>
        <fullName evidence="3">Uncharacterized protein</fullName>
    </submittedName>
</protein>
<dbReference type="CTD" id="20328217"/>
<evidence type="ECO:0000313" key="3">
    <source>
        <dbReference type="EMBL" id="KER26155.1"/>
    </source>
</evidence>
<keyword evidence="2" id="KW-0472">Membrane</keyword>
<dbReference type="EMBL" id="KL596754">
    <property type="protein sequence ID" value="KER26155.1"/>
    <property type="molecule type" value="Genomic_DNA"/>
</dbReference>
<dbReference type="RefSeq" id="XP_009170086.1">
    <property type="nucleotide sequence ID" value="XM_009171822.1"/>
</dbReference>
<feature type="transmembrane region" description="Helical" evidence="2">
    <location>
        <begin position="76"/>
        <end position="93"/>
    </location>
</feature>
<keyword evidence="2" id="KW-1133">Transmembrane helix</keyword>
<accession>A0A074ZS50</accession>
<sequence>RTGSTHLKHLNRSVTKRTPTSRKPSEPRCRATSCKLGSTLTNGKEFSTKLSEILMAGSPPLHVYEHHSYPGSDKRMAYVLLILNIYTMHLIIFQSPAELFGLAPGQNPDQGSRRFFSRITFKIVTNECSFSTDFSFG</sequence>
<organism evidence="3 4">
    <name type="scientific">Opisthorchis viverrini</name>
    <name type="common">Southeast Asian liver fluke</name>
    <dbReference type="NCBI Taxonomy" id="6198"/>
    <lineage>
        <taxon>Eukaryota</taxon>
        <taxon>Metazoa</taxon>
        <taxon>Spiralia</taxon>
        <taxon>Lophotrochozoa</taxon>
        <taxon>Platyhelminthes</taxon>
        <taxon>Trematoda</taxon>
        <taxon>Digenea</taxon>
        <taxon>Opisthorchiida</taxon>
        <taxon>Opisthorchiata</taxon>
        <taxon>Opisthorchiidae</taxon>
        <taxon>Opisthorchis</taxon>
    </lineage>
</organism>
<evidence type="ECO:0000256" key="1">
    <source>
        <dbReference type="SAM" id="MobiDB-lite"/>
    </source>
</evidence>
<feature type="region of interest" description="Disordered" evidence="1">
    <location>
        <begin position="1"/>
        <end position="32"/>
    </location>
</feature>
<dbReference type="GeneID" id="20328217"/>
<feature type="non-terminal residue" evidence="3">
    <location>
        <position position="1"/>
    </location>
</feature>
<feature type="compositionally biased region" description="Basic residues" evidence="1">
    <location>
        <begin position="1"/>
        <end position="15"/>
    </location>
</feature>